<feature type="transmembrane region" description="Helical" evidence="1">
    <location>
        <begin position="65"/>
        <end position="85"/>
    </location>
</feature>
<accession>A0A0N9N765</accession>
<reference evidence="3" key="1">
    <citation type="submission" date="2015-06" db="EMBL/GenBank/DDBJ databases">
        <title>Complete genome sequence and metabolic analysis of phthalate degradation pathway in Gordonia sp. QH-11.</title>
        <authorList>
            <person name="Jin D."/>
            <person name="Kong X."/>
            <person name="Bai Z."/>
        </authorList>
    </citation>
    <scope>NUCLEOTIDE SEQUENCE [LARGE SCALE GENOMIC DNA]</scope>
    <source>
        <strain evidence="3">QH-11</strain>
    </source>
</reference>
<name>A0A0N9N765_9ACTN</name>
<reference evidence="2 3" key="2">
    <citation type="journal article" date="2017" name="Int. J. Syst. Evol. Microbiol.">
        <title>Gordonia phthalatica sp. nov., a di-n-butyl phthalate-degrading bacterium isolated from activated sludge.</title>
        <authorList>
            <person name="Jin D."/>
            <person name="Kong X."/>
            <person name="Jia M."/>
            <person name="Yu X."/>
            <person name="Wang X."/>
            <person name="Zhuang X."/>
            <person name="Deng Y."/>
            <person name="Bai Z."/>
        </authorList>
    </citation>
    <scope>NUCLEOTIDE SEQUENCE [LARGE SCALE GENOMIC DNA]</scope>
    <source>
        <strain evidence="2 3">QH-11</strain>
    </source>
</reference>
<sequence>MSKPEYTVVDSDISSLILIGAALLLVGLWVSFLLVRRNRLVWAFAAVVVSTIPVAIAVAIQSGVIAALVMGVALDMTLWGGAYAYNSEGVFVRRDSQEMKDLFSWTSRRRPPGDFR</sequence>
<feature type="transmembrane region" description="Helical" evidence="1">
    <location>
        <begin position="40"/>
        <end position="59"/>
    </location>
</feature>
<proteinExistence type="predicted"/>
<dbReference type="EMBL" id="CP011853">
    <property type="protein sequence ID" value="ALG86451.1"/>
    <property type="molecule type" value="Genomic_DNA"/>
</dbReference>
<keyword evidence="1" id="KW-0472">Membrane</keyword>
<dbReference type="Proteomes" id="UP000063789">
    <property type="component" value="Chromosome"/>
</dbReference>
<evidence type="ECO:0000256" key="1">
    <source>
        <dbReference type="SAM" id="Phobius"/>
    </source>
</evidence>
<dbReference type="PATRIC" id="fig|1136941.3.peg.4218"/>
<dbReference type="STRING" id="1136941.ACH46_20590"/>
<dbReference type="AlphaFoldDB" id="A0A0N9N765"/>
<dbReference type="KEGG" id="goq:ACH46_20590"/>
<protein>
    <submittedName>
        <fullName evidence="2">Uncharacterized protein</fullName>
    </submittedName>
</protein>
<keyword evidence="3" id="KW-1185">Reference proteome</keyword>
<keyword evidence="1" id="KW-1133">Transmembrane helix</keyword>
<evidence type="ECO:0000313" key="3">
    <source>
        <dbReference type="Proteomes" id="UP000063789"/>
    </source>
</evidence>
<feature type="transmembrane region" description="Helical" evidence="1">
    <location>
        <begin position="13"/>
        <end position="35"/>
    </location>
</feature>
<organism evidence="2 3">
    <name type="scientific">Gordonia phthalatica</name>
    <dbReference type="NCBI Taxonomy" id="1136941"/>
    <lineage>
        <taxon>Bacteria</taxon>
        <taxon>Bacillati</taxon>
        <taxon>Actinomycetota</taxon>
        <taxon>Actinomycetes</taxon>
        <taxon>Mycobacteriales</taxon>
        <taxon>Gordoniaceae</taxon>
        <taxon>Gordonia</taxon>
    </lineage>
</organism>
<gene>
    <name evidence="2" type="ORF">ACH46_20590</name>
</gene>
<keyword evidence="1" id="KW-0812">Transmembrane</keyword>
<evidence type="ECO:0000313" key="2">
    <source>
        <dbReference type="EMBL" id="ALG86451.1"/>
    </source>
</evidence>